<evidence type="ECO:0008006" key="5">
    <source>
        <dbReference type="Google" id="ProtNLM"/>
    </source>
</evidence>
<keyword evidence="1" id="KW-0812">Transmembrane</keyword>
<evidence type="ECO:0000256" key="2">
    <source>
        <dbReference type="SAM" id="SignalP"/>
    </source>
</evidence>
<sequence length="443" mass="46106">MKTTTAARRVGAALTALLAGLLAITALAPAAHAAAPDPDTIVSEWKRNGHFYIDPSVQAPESAVTDMREAAAKASTVYLAVLPAKSVNTNEAKTFLTSLSDKVGGENTVGVMVGQTLIAHTSIPDVNVDRLIRDARRTSGTAADKVAAFIGSAEAAGTGKAPPEGASAPSSGGGSGLGALIALGALALVGGGGYFLYSRGKNKKQAALEAAQLSAVKKTVEEDVTKFGEEITDLDTEVRLLGAGAEHQHDWQHALDSYEKAKSELAAVKHAQEIRNVTTALEDGRYALACVKARVEHRPLPERRAPCFFNPQHGPSARDVRWAPPCGTVRDVPACAADAEAIERGFDPQMRTVMVNGERRPYWEAGPAYQPYASGYYGGFGDVMSMMLVGTMLGSMMGGWGYGGYGAGYDAGYEQGLDAGGGDFGGGDLGGWGDFGGGDFGDF</sequence>
<keyword evidence="2" id="KW-0732">Signal</keyword>
<dbReference type="RefSeq" id="WP_093169868.1">
    <property type="nucleotide sequence ID" value="NZ_FNCN01000006.1"/>
</dbReference>
<keyword evidence="4" id="KW-1185">Reference proteome</keyword>
<reference evidence="3 4" key="1">
    <citation type="submission" date="2016-10" db="EMBL/GenBank/DDBJ databases">
        <authorList>
            <person name="de Groot N.N."/>
        </authorList>
    </citation>
    <scope>NUCLEOTIDE SEQUENCE [LARGE SCALE GENOMIC DNA]</scope>
    <source>
        <strain evidence="3 4">CPCC 201354</strain>
    </source>
</reference>
<proteinExistence type="predicted"/>
<evidence type="ECO:0000313" key="3">
    <source>
        <dbReference type="EMBL" id="SDG67296.1"/>
    </source>
</evidence>
<dbReference type="Proteomes" id="UP000198923">
    <property type="component" value="Unassembled WGS sequence"/>
</dbReference>
<dbReference type="STRING" id="504805.SAMN05421505_106210"/>
<gene>
    <name evidence="3" type="ORF">SAMN05421505_106210</name>
</gene>
<protein>
    <recommendedName>
        <fullName evidence="5">TPM domain-containing protein</fullName>
    </recommendedName>
</protein>
<accession>A0A1G7W5R1</accession>
<feature type="chain" id="PRO_5011614879" description="TPM domain-containing protein" evidence="2">
    <location>
        <begin position="34"/>
        <end position="443"/>
    </location>
</feature>
<feature type="signal peptide" evidence="2">
    <location>
        <begin position="1"/>
        <end position="33"/>
    </location>
</feature>
<dbReference type="OrthoDB" id="4808153at2"/>
<evidence type="ECO:0000313" key="4">
    <source>
        <dbReference type="Proteomes" id="UP000198923"/>
    </source>
</evidence>
<keyword evidence="1" id="KW-1133">Transmembrane helix</keyword>
<dbReference type="EMBL" id="FNCN01000006">
    <property type="protein sequence ID" value="SDG67296.1"/>
    <property type="molecule type" value="Genomic_DNA"/>
</dbReference>
<feature type="transmembrane region" description="Helical" evidence="1">
    <location>
        <begin position="177"/>
        <end position="197"/>
    </location>
</feature>
<keyword evidence="1" id="KW-0472">Membrane</keyword>
<organism evidence="3 4">
    <name type="scientific">Sinosporangium album</name>
    <dbReference type="NCBI Taxonomy" id="504805"/>
    <lineage>
        <taxon>Bacteria</taxon>
        <taxon>Bacillati</taxon>
        <taxon>Actinomycetota</taxon>
        <taxon>Actinomycetes</taxon>
        <taxon>Streptosporangiales</taxon>
        <taxon>Streptosporangiaceae</taxon>
        <taxon>Sinosporangium</taxon>
    </lineage>
</organism>
<evidence type="ECO:0000256" key="1">
    <source>
        <dbReference type="SAM" id="Phobius"/>
    </source>
</evidence>
<dbReference type="AlphaFoldDB" id="A0A1G7W5R1"/>
<name>A0A1G7W5R1_9ACTN</name>